<name>A0ABS4ZIB2_9MICO</name>
<protein>
    <submittedName>
        <fullName evidence="1">Uncharacterized protein</fullName>
    </submittedName>
</protein>
<proteinExistence type="predicted"/>
<organism evidence="1 2">
    <name type="scientific">Microbacterium amylolyticum</name>
    <dbReference type="NCBI Taxonomy" id="936337"/>
    <lineage>
        <taxon>Bacteria</taxon>
        <taxon>Bacillati</taxon>
        <taxon>Actinomycetota</taxon>
        <taxon>Actinomycetes</taxon>
        <taxon>Micrococcales</taxon>
        <taxon>Microbacteriaceae</taxon>
        <taxon>Microbacterium</taxon>
    </lineage>
</organism>
<sequence length="51" mass="5640">MFEKYNTHLMLKKSDIAEGSVRAVPGDMCLIRERSGWSVNAAADGRPCSIQ</sequence>
<dbReference type="Proteomes" id="UP001519362">
    <property type="component" value="Unassembled WGS sequence"/>
</dbReference>
<gene>
    <name evidence="1" type="ORF">JOF34_001538</name>
</gene>
<dbReference type="EMBL" id="JAGIOL010000001">
    <property type="protein sequence ID" value="MBP2436952.1"/>
    <property type="molecule type" value="Genomic_DNA"/>
</dbReference>
<keyword evidence="2" id="KW-1185">Reference proteome</keyword>
<accession>A0ABS4ZIB2</accession>
<reference evidence="1 2" key="1">
    <citation type="submission" date="2021-03" db="EMBL/GenBank/DDBJ databases">
        <title>Sequencing the genomes of 1000 actinobacteria strains.</title>
        <authorList>
            <person name="Klenk H.-P."/>
        </authorList>
    </citation>
    <scope>NUCLEOTIDE SEQUENCE [LARGE SCALE GENOMIC DNA]</scope>
    <source>
        <strain evidence="1 2">DSM 24221</strain>
    </source>
</reference>
<evidence type="ECO:0000313" key="1">
    <source>
        <dbReference type="EMBL" id="MBP2436952.1"/>
    </source>
</evidence>
<evidence type="ECO:0000313" key="2">
    <source>
        <dbReference type="Proteomes" id="UP001519362"/>
    </source>
</evidence>
<comment type="caution">
    <text evidence="1">The sequence shown here is derived from an EMBL/GenBank/DDBJ whole genome shotgun (WGS) entry which is preliminary data.</text>
</comment>